<gene>
    <name evidence="1" type="ORF">KM031_13495</name>
</gene>
<dbReference type="Pfam" id="PF12086">
    <property type="entry name" value="DUF3563"/>
    <property type="match status" value="1"/>
</dbReference>
<name>A0A975S079_9RHOB</name>
<dbReference type="Proteomes" id="UP000679352">
    <property type="component" value="Chromosome"/>
</dbReference>
<evidence type="ECO:0000313" key="1">
    <source>
        <dbReference type="EMBL" id="QWK89839.1"/>
    </source>
</evidence>
<sequence>MLSTVTKIIRALRIPTAEELEQSYLSSARDRIDLEHRQREIDSGKFRRHYSAYY</sequence>
<dbReference type="RefSeq" id="WP_215506160.1">
    <property type="nucleotide sequence ID" value="NZ_CP076361.1"/>
</dbReference>
<accession>A0A975S079</accession>
<proteinExistence type="predicted"/>
<dbReference type="AlphaFoldDB" id="A0A975S079"/>
<dbReference type="KEGG" id="gfu:KM031_13495"/>
<reference evidence="1" key="1">
    <citation type="submission" date="2021-06" db="EMBL/GenBank/DDBJ databases">
        <title>Direct submission.</title>
        <authorList>
            <person name="Lee C.-S."/>
            <person name="Jin L."/>
        </authorList>
    </citation>
    <scope>NUCLEOTIDE SEQUENCE</scope>
    <source>
        <strain evidence="1">Con5</strain>
    </source>
</reference>
<protein>
    <submittedName>
        <fullName evidence="1">DUF3563 family protein</fullName>
    </submittedName>
</protein>
<keyword evidence="2" id="KW-1185">Reference proteome</keyword>
<dbReference type="EMBL" id="CP076361">
    <property type="protein sequence ID" value="QWK89839.1"/>
    <property type="molecule type" value="Genomic_DNA"/>
</dbReference>
<evidence type="ECO:0000313" key="2">
    <source>
        <dbReference type="Proteomes" id="UP000679352"/>
    </source>
</evidence>
<organism evidence="1 2">
    <name type="scientific">Gemmobacter fulvus</name>
    <dbReference type="NCBI Taxonomy" id="2840474"/>
    <lineage>
        <taxon>Bacteria</taxon>
        <taxon>Pseudomonadati</taxon>
        <taxon>Pseudomonadota</taxon>
        <taxon>Alphaproteobacteria</taxon>
        <taxon>Rhodobacterales</taxon>
        <taxon>Paracoccaceae</taxon>
        <taxon>Gemmobacter</taxon>
    </lineage>
</organism>
<dbReference type="InterPro" id="IPR021946">
    <property type="entry name" value="DUF3563"/>
</dbReference>